<dbReference type="AlphaFoldDB" id="A0AAV4ITK7"/>
<dbReference type="InterPro" id="IPR036397">
    <property type="entry name" value="RNaseH_sf"/>
</dbReference>
<name>A0AAV4ITK7_9GAST</name>
<organism evidence="1 2">
    <name type="scientific">Elysia marginata</name>
    <dbReference type="NCBI Taxonomy" id="1093978"/>
    <lineage>
        <taxon>Eukaryota</taxon>
        <taxon>Metazoa</taxon>
        <taxon>Spiralia</taxon>
        <taxon>Lophotrochozoa</taxon>
        <taxon>Mollusca</taxon>
        <taxon>Gastropoda</taxon>
        <taxon>Heterobranchia</taxon>
        <taxon>Euthyneura</taxon>
        <taxon>Panpulmonata</taxon>
        <taxon>Sacoglossa</taxon>
        <taxon>Placobranchoidea</taxon>
        <taxon>Plakobranchidae</taxon>
        <taxon>Elysia</taxon>
    </lineage>
</organism>
<dbReference type="PANTHER" id="PTHR46060">
    <property type="entry name" value="MARINER MOS1 TRANSPOSASE-LIKE PROTEIN"/>
    <property type="match status" value="1"/>
</dbReference>
<accession>A0AAV4ITK7</accession>
<dbReference type="GO" id="GO:0003676">
    <property type="term" value="F:nucleic acid binding"/>
    <property type="evidence" value="ECO:0007669"/>
    <property type="project" value="InterPro"/>
</dbReference>
<reference evidence="1 2" key="1">
    <citation type="journal article" date="2021" name="Elife">
        <title>Chloroplast acquisition without the gene transfer in kleptoplastic sea slugs, Plakobranchus ocellatus.</title>
        <authorList>
            <person name="Maeda T."/>
            <person name="Takahashi S."/>
            <person name="Yoshida T."/>
            <person name="Shimamura S."/>
            <person name="Takaki Y."/>
            <person name="Nagai Y."/>
            <person name="Toyoda A."/>
            <person name="Suzuki Y."/>
            <person name="Arimoto A."/>
            <person name="Ishii H."/>
            <person name="Satoh N."/>
            <person name="Nishiyama T."/>
            <person name="Hasebe M."/>
            <person name="Maruyama T."/>
            <person name="Minagawa J."/>
            <person name="Obokata J."/>
            <person name="Shigenobu S."/>
        </authorList>
    </citation>
    <scope>NUCLEOTIDE SEQUENCE [LARGE SCALE GENOMIC DNA]</scope>
</reference>
<evidence type="ECO:0000313" key="1">
    <source>
        <dbReference type="EMBL" id="GFS13874.1"/>
    </source>
</evidence>
<dbReference type="Proteomes" id="UP000762676">
    <property type="component" value="Unassembled WGS sequence"/>
</dbReference>
<dbReference type="PANTHER" id="PTHR46060:SF1">
    <property type="entry name" value="MARINER MOS1 TRANSPOSASE-LIKE PROTEIN"/>
    <property type="match status" value="1"/>
</dbReference>
<keyword evidence="2" id="KW-1185">Reference proteome</keyword>
<protein>
    <submittedName>
        <fullName evidence="1">Transposase</fullName>
    </submittedName>
</protein>
<evidence type="ECO:0000313" key="2">
    <source>
        <dbReference type="Proteomes" id="UP000762676"/>
    </source>
</evidence>
<dbReference type="Pfam" id="PF01359">
    <property type="entry name" value="Transposase_1"/>
    <property type="match status" value="1"/>
</dbReference>
<sequence length="97" mass="11333">MATVFWDTQGIILVDFSSRGETVNSDSYMDTLKRLWARILRVRLDMDIGNVILLHDNARPRKSIRTRETIASFGCLLYYIRRTRLIWLPLTITFSAP</sequence>
<dbReference type="InterPro" id="IPR001888">
    <property type="entry name" value="Transposase_1"/>
</dbReference>
<comment type="caution">
    <text evidence="1">The sequence shown here is derived from an EMBL/GenBank/DDBJ whole genome shotgun (WGS) entry which is preliminary data.</text>
</comment>
<dbReference type="EMBL" id="BMAT01002775">
    <property type="protein sequence ID" value="GFS13874.1"/>
    <property type="molecule type" value="Genomic_DNA"/>
</dbReference>
<dbReference type="Gene3D" id="3.30.420.10">
    <property type="entry name" value="Ribonuclease H-like superfamily/Ribonuclease H"/>
    <property type="match status" value="1"/>
</dbReference>
<gene>
    <name evidence="1" type="ORF">ElyMa_001408100</name>
</gene>
<proteinExistence type="predicted"/>
<dbReference type="InterPro" id="IPR052709">
    <property type="entry name" value="Transposase-MT_Hybrid"/>
</dbReference>